<dbReference type="NCBIfam" id="NF009714">
    <property type="entry name" value="PRK13243.1"/>
    <property type="match status" value="1"/>
</dbReference>
<dbReference type="InterPro" id="IPR036291">
    <property type="entry name" value="NAD(P)-bd_dom_sf"/>
</dbReference>
<dbReference type="Pfam" id="PF02826">
    <property type="entry name" value="2-Hacid_dh_C"/>
    <property type="match status" value="1"/>
</dbReference>
<keyword evidence="2" id="KW-0028">Amino-acid biosynthesis</keyword>
<proteinExistence type="inferred from homology"/>
<evidence type="ECO:0000256" key="1">
    <source>
        <dbReference type="ARBA" id="ARBA00005854"/>
    </source>
</evidence>
<dbReference type="Pfam" id="PF00389">
    <property type="entry name" value="2-Hacid_dh"/>
    <property type="match status" value="1"/>
</dbReference>
<keyword evidence="4" id="KW-0520">NAD</keyword>
<dbReference type="CDD" id="cd05301">
    <property type="entry name" value="GDH"/>
    <property type="match status" value="1"/>
</dbReference>
<comment type="similarity">
    <text evidence="1 5">Belongs to the D-isomer specific 2-hydroxyacid dehydrogenase family.</text>
</comment>
<feature type="domain" description="D-isomer specific 2-hydroxyacid dehydrogenase catalytic" evidence="6">
    <location>
        <begin position="14"/>
        <end position="325"/>
    </location>
</feature>
<evidence type="ECO:0000259" key="7">
    <source>
        <dbReference type="Pfam" id="PF02826"/>
    </source>
</evidence>
<reference evidence="9" key="1">
    <citation type="journal article" date="2020" name="mSystems">
        <title>Genome- and Community-Level Interaction Insights into Carbon Utilization and Element Cycling Functions of Hydrothermarchaeota in Hydrothermal Sediment.</title>
        <authorList>
            <person name="Zhou Z."/>
            <person name="Liu Y."/>
            <person name="Xu W."/>
            <person name="Pan J."/>
            <person name="Luo Z.H."/>
            <person name="Li M."/>
        </authorList>
    </citation>
    <scope>NUCLEOTIDE SEQUENCE [LARGE SCALE GENOMIC DNA]</scope>
    <source>
        <strain evidence="9">SpSt-637</strain>
        <strain evidence="8">SpSt-667</strain>
    </source>
</reference>
<evidence type="ECO:0000256" key="2">
    <source>
        <dbReference type="ARBA" id="ARBA00022605"/>
    </source>
</evidence>
<dbReference type="Gene3D" id="3.40.50.720">
    <property type="entry name" value="NAD(P)-binding Rossmann-like Domain"/>
    <property type="match status" value="2"/>
</dbReference>
<dbReference type="PANTHER" id="PTHR42789">
    <property type="entry name" value="D-ISOMER SPECIFIC 2-HYDROXYACID DEHYDROGENASE FAMILY PROTEIN (AFU_ORTHOLOGUE AFUA_6G10090)"/>
    <property type="match status" value="1"/>
</dbReference>
<evidence type="ECO:0000256" key="3">
    <source>
        <dbReference type="ARBA" id="ARBA00023002"/>
    </source>
</evidence>
<dbReference type="InterPro" id="IPR006139">
    <property type="entry name" value="D-isomer_2_OHA_DH_cat_dom"/>
</dbReference>
<dbReference type="GO" id="GO:0016616">
    <property type="term" value="F:oxidoreductase activity, acting on the CH-OH group of donors, NAD or NADP as acceptor"/>
    <property type="evidence" value="ECO:0007669"/>
    <property type="project" value="InterPro"/>
</dbReference>
<dbReference type="GO" id="GO:0008652">
    <property type="term" value="P:amino acid biosynthetic process"/>
    <property type="evidence" value="ECO:0007669"/>
    <property type="project" value="UniProtKB-KW"/>
</dbReference>
<comment type="caution">
    <text evidence="9">The sequence shown here is derived from an EMBL/GenBank/DDBJ whole genome shotgun (WGS) entry which is preliminary data.</text>
</comment>
<dbReference type="GO" id="GO:0051287">
    <property type="term" value="F:NAD binding"/>
    <property type="evidence" value="ECO:0007669"/>
    <property type="project" value="InterPro"/>
</dbReference>
<dbReference type="EMBL" id="DTBD01000025">
    <property type="protein sequence ID" value="HGQ64280.1"/>
    <property type="molecule type" value="Genomic_DNA"/>
</dbReference>
<dbReference type="InterPro" id="IPR029752">
    <property type="entry name" value="D-isomer_DH_CS1"/>
</dbReference>
<dbReference type="InterPro" id="IPR050857">
    <property type="entry name" value="D-2-hydroxyacid_DH"/>
</dbReference>
<evidence type="ECO:0000259" key="6">
    <source>
        <dbReference type="Pfam" id="PF00389"/>
    </source>
</evidence>
<dbReference type="InterPro" id="IPR006140">
    <property type="entry name" value="D-isomer_DH_NAD-bd"/>
</dbReference>
<feature type="domain" description="D-isomer specific 2-hydroxyacid dehydrogenase NAD-binding" evidence="7">
    <location>
        <begin position="111"/>
        <end position="293"/>
    </location>
</feature>
<dbReference type="SUPFAM" id="SSF51735">
    <property type="entry name" value="NAD(P)-binding Rossmann-fold domains"/>
    <property type="match status" value="1"/>
</dbReference>
<evidence type="ECO:0000313" key="9">
    <source>
        <dbReference type="EMBL" id="HGQ64280.1"/>
    </source>
</evidence>
<dbReference type="PROSITE" id="PS00670">
    <property type="entry name" value="D_2_HYDROXYACID_DH_2"/>
    <property type="match status" value="1"/>
</dbReference>
<protein>
    <submittedName>
        <fullName evidence="9">D-glycerate dehydrogenase</fullName>
    </submittedName>
</protein>
<dbReference type="EMBL" id="DTCK01000034">
    <property type="protein sequence ID" value="HGQ36019.1"/>
    <property type="molecule type" value="Genomic_DNA"/>
</dbReference>
<keyword evidence="3 5" id="KW-0560">Oxidoreductase</keyword>
<gene>
    <name evidence="9" type="ORF">ENU08_03455</name>
    <name evidence="8" type="ORF">ENU41_05005</name>
</gene>
<dbReference type="AlphaFoldDB" id="A0A7C4JJM7"/>
<dbReference type="FunFam" id="3.40.50.720:FF:000462">
    <property type="entry name" value="Glyoxylate reductase (NADP+)"/>
    <property type="match status" value="1"/>
</dbReference>
<organism evidence="9">
    <name type="scientific">Ignisphaera aggregans</name>
    <dbReference type="NCBI Taxonomy" id="334771"/>
    <lineage>
        <taxon>Archaea</taxon>
        <taxon>Thermoproteota</taxon>
        <taxon>Thermoprotei</taxon>
        <taxon>Desulfurococcales</taxon>
        <taxon>Desulfurococcaceae</taxon>
        <taxon>Ignisphaera</taxon>
    </lineage>
</organism>
<evidence type="ECO:0000256" key="5">
    <source>
        <dbReference type="RuleBase" id="RU003719"/>
    </source>
</evidence>
<dbReference type="SUPFAM" id="SSF52283">
    <property type="entry name" value="Formate/glycerate dehydrogenase catalytic domain-like"/>
    <property type="match status" value="1"/>
</dbReference>
<dbReference type="PANTHER" id="PTHR42789:SF1">
    <property type="entry name" value="D-ISOMER SPECIFIC 2-HYDROXYACID DEHYDROGENASE FAMILY PROTEIN (AFU_ORTHOLOGUE AFUA_6G10090)"/>
    <property type="match status" value="1"/>
</dbReference>
<accession>A0A7C4JJM7</accession>
<evidence type="ECO:0000313" key="8">
    <source>
        <dbReference type="EMBL" id="HGQ36019.1"/>
    </source>
</evidence>
<name>A0A7C4JJM7_9CREN</name>
<evidence type="ECO:0000256" key="4">
    <source>
        <dbReference type="ARBA" id="ARBA00023027"/>
    </source>
</evidence>
<dbReference type="InterPro" id="IPR029753">
    <property type="entry name" value="D-isomer_DH_CS"/>
</dbReference>
<sequence>MSKPKLFITRQTFEDIIEKLRRYYEVEVWERYQPPSYEVLLEKAREVDALYTLLTDKIDCNLLKQAKNLRIVAQMAVGYDNIDVACATSLGVYVTNTPGVLTEATAELTWSLILSTARRIVEADHFVRWGEWERLKTAWHPLMMLGIELKGKVLGIIGAGRIGSRVAEIGAKGFGMKIIYYDTNRNEWIEKEVGAEYRDLDQLLQEADIVTIHVPLTPETYHMINEERLRKMKKRSLLINTARGPVVDTEALIKALKEGWIAGAGLDVFEQEPLPANHPLTAFKNVVLVPHIGSATYETRHAMAELTAENLIAFYEGRVPPTLVNKDVVNIKLPGFGKQ</sequence>
<dbReference type="PROSITE" id="PS00065">
    <property type="entry name" value="D_2_HYDROXYACID_DH_1"/>
    <property type="match status" value="1"/>
</dbReference>